<evidence type="ECO:0000313" key="9">
    <source>
        <dbReference type="Proteomes" id="UP000293142"/>
    </source>
</evidence>
<feature type="transmembrane region" description="Helical" evidence="6">
    <location>
        <begin position="151"/>
        <end position="174"/>
    </location>
</feature>
<feature type="transmembrane region" description="Helical" evidence="6">
    <location>
        <begin position="525"/>
        <end position="547"/>
    </location>
</feature>
<feature type="transmembrane region" description="Helical" evidence="6">
    <location>
        <begin position="382"/>
        <end position="405"/>
    </location>
</feature>
<protein>
    <submittedName>
        <fullName evidence="8">MFS transporter</fullName>
    </submittedName>
</protein>
<feature type="transmembrane region" description="Helical" evidence="6">
    <location>
        <begin position="317"/>
        <end position="339"/>
    </location>
</feature>
<comment type="caution">
    <text evidence="8">The sequence shown here is derived from an EMBL/GenBank/DDBJ whole genome shotgun (WGS) entry which is preliminary data.</text>
</comment>
<dbReference type="GO" id="GO:0005886">
    <property type="term" value="C:plasma membrane"/>
    <property type="evidence" value="ECO:0007669"/>
    <property type="project" value="UniProtKB-SubCell"/>
</dbReference>
<accession>A0A4Q9DP80</accession>
<feature type="transmembrane region" description="Helical" evidence="6">
    <location>
        <begin position="217"/>
        <end position="235"/>
    </location>
</feature>
<gene>
    <name evidence="8" type="ORF">EYB31_17260</name>
</gene>
<dbReference type="Pfam" id="PF07690">
    <property type="entry name" value="MFS_1"/>
    <property type="match status" value="1"/>
</dbReference>
<dbReference type="PANTHER" id="PTHR42718:SF39">
    <property type="entry name" value="ACTINORHODIN TRANSPORTER-RELATED"/>
    <property type="match status" value="1"/>
</dbReference>
<organism evidence="8 9">
    <name type="scientific">Paenibacillus thalictri</name>
    <dbReference type="NCBI Taxonomy" id="2527873"/>
    <lineage>
        <taxon>Bacteria</taxon>
        <taxon>Bacillati</taxon>
        <taxon>Bacillota</taxon>
        <taxon>Bacilli</taxon>
        <taxon>Bacillales</taxon>
        <taxon>Paenibacillaceae</taxon>
        <taxon>Paenibacillus</taxon>
    </lineage>
</organism>
<dbReference type="OrthoDB" id="2321349at2"/>
<evidence type="ECO:0000259" key="7">
    <source>
        <dbReference type="PROSITE" id="PS50850"/>
    </source>
</evidence>
<dbReference type="AlphaFoldDB" id="A0A4Q9DP80"/>
<dbReference type="RefSeq" id="WP_131014611.1">
    <property type="nucleotide sequence ID" value="NZ_SIRE01000011.1"/>
</dbReference>
<evidence type="ECO:0000256" key="5">
    <source>
        <dbReference type="ARBA" id="ARBA00023136"/>
    </source>
</evidence>
<evidence type="ECO:0000256" key="3">
    <source>
        <dbReference type="ARBA" id="ARBA00022692"/>
    </source>
</evidence>
<dbReference type="PANTHER" id="PTHR42718">
    <property type="entry name" value="MAJOR FACILITATOR SUPERFAMILY MULTIDRUG TRANSPORTER MFSC"/>
    <property type="match status" value="1"/>
</dbReference>
<evidence type="ECO:0000256" key="2">
    <source>
        <dbReference type="ARBA" id="ARBA00022448"/>
    </source>
</evidence>
<feature type="transmembrane region" description="Helical" evidence="6">
    <location>
        <begin position="118"/>
        <end position="139"/>
    </location>
</feature>
<reference evidence="8 9" key="1">
    <citation type="submission" date="2019-02" db="EMBL/GenBank/DDBJ databases">
        <title>Paenibacillus sp. nov., isolated from surface-sterilized tissue of Thalictrum simplex L.</title>
        <authorList>
            <person name="Tuo L."/>
        </authorList>
    </citation>
    <scope>NUCLEOTIDE SEQUENCE [LARGE SCALE GENOMIC DNA]</scope>
    <source>
        <strain evidence="8 9">N2SHLJ1</strain>
    </source>
</reference>
<evidence type="ECO:0000256" key="4">
    <source>
        <dbReference type="ARBA" id="ARBA00022989"/>
    </source>
</evidence>
<feature type="transmembrane region" description="Helical" evidence="6">
    <location>
        <begin position="63"/>
        <end position="81"/>
    </location>
</feature>
<dbReference type="Proteomes" id="UP000293142">
    <property type="component" value="Unassembled WGS sequence"/>
</dbReference>
<name>A0A4Q9DP80_9BACL</name>
<keyword evidence="5 6" id="KW-0472">Membrane</keyword>
<keyword evidence="4 6" id="KW-1133">Transmembrane helix</keyword>
<keyword evidence="2" id="KW-0813">Transport</keyword>
<comment type="subcellular location">
    <subcellularLocation>
        <location evidence="1">Cell membrane</location>
        <topology evidence="1">Multi-pass membrane protein</topology>
    </subcellularLocation>
</comment>
<dbReference type="CDD" id="cd17321">
    <property type="entry name" value="MFS_MMR_MDR_like"/>
    <property type="match status" value="1"/>
</dbReference>
<feature type="transmembrane region" description="Helical" evidence="6">
    <location>
        <begin position="351"/>
        <end position="370"/>
    </location>
</feature>
<dbReference type="Gene3D" id="1.20.1720.10">
    <property type="entry name" value="Multidrug resistance protein D"/>
    <property type="match status" value="1"/>
</dbReference>
<keyword evidence="9" id="KW-1185">Reference proteome</keyword>
<feature type="transmembrane region" description="Helical" evidence="6">
    <location>
        <begin position="417"/>
        <end position="440"/>
    </location>
</feature>
<dbReference type="GO" id="GO:0022857">
    <property type="term" value="F:transmembrane transporter activity"/>
    <property type="evidence" value="ECO:0007669"/>
    <property type="project" value="InterPro"/>
</dbReference>
<feature type="transmembrane region" description="Helical" evidence="6">
    <location>
        <begin position="93"/>
        <end position="112"/>
    </location>
</feature>
<dbReference type="SUPFAM" id="SSF103473">
    <property type="entry name" value="MFS general substrate transporter"/>
    <property type="match status" value="1"/>
</dbReference>
<keyword evidence="3 6" id="KW-0812">Transmembrane</keyword>
<dbReference type="InterPro" id="IPR011701">
    <property type="entry name" value="MFS"/>
</dbReference>
<dbReference type="Gene3D" id="1.20.1250.20">
    <property type="entry name" value="MFS general substrate transporter like domains"/>
    <property type="match status" value="1"/>
</dbReference>
<dbReference type="InterPro" id="IPR036259">
    <property type="entry name" value="MFS_trans_sf"/>
</dbReference>
<dbReference type="EMBL" id="SIRE01000011">
    <property type="protein sequence ID" value="TBL77881.1"/>
    <property type="molecule type" value="Genomic_DNA"/>
</dbReference>
<evidence type="ECO:0000313" key="8">
    <source>
        <dbReference type="EMBL" id="TBL77881.1"/>
    </source>
</evidence>
<evidence type="ECO:0000256" key="6">
    <source>
        <dbReference type="SAM" id="Phobius"/>
    </source>
</evidence>
<dbReference type="PRINTS" id="PR01036">
    <property type="entry name" value="TCRTETB"/>
</dbReference>
<dbReference type="PROSITE" id="PS50850">
    <property type="entry name" value="MFS"/>
    <property type="match status" value="1"/>
</dbReference>
<dbReference type="InterPro" id="IPR020846">
    <property type="entry name" value="MFS_dom"/>
</dbReference>
<feature type="transmembrane region" description="Helical" evidence="6">
    <location>
        <begin position="288"/>
        <end position="311"/>
    </location>
</feature>
<feature type="domain" description="Major facilitator superfamily (MFS) profile" evidence="7">
    <location>
        <begin position="27"/>
        <end position="472"/>
    </location>
</feature>
<feature type="transmembrane region" description="Helical" evidence="6">
    <location>
        <begin position="26"/>
        <end position="48"/>
    </location>
</feature>
<feature type="transmembrane region" description="Helical" evidence="6">
    <location>
        <begin position="241"/>
        <end position="262"/>
    </location>
</feature>
<evidence type="ECO:0000256" key="1">
    <source>
        <dbReference type="ARBA" id="ARBA00004651"/>
    </source>
</evidence>
<proteinExistence type="predicted"/>
<feature type="transmembrane region" description="Helical" evidence="6">
    <location>
        <begin position="186"/>
        <end position="205"/>
    </location>
</feature>
<sequence length="558" mass="59484">MMSVTNSSAPSAHSVTEAQTRSKPKLLLVVMLLTVFLSVANIFIVNVATPSIQRGLHAGFSEVQFVIASYTLAYAIALIIGGRFGDRFGRKRMLLIGVAGFTVSSFLCAIAPGVSWLIVFRIAQGLSAALMAPQILSLIQANYAPEQRAAIFGLYGAAQGIAASSGQLIGGLLLRWNPFELDWRTVFFFSVPVGLLILCMLPSINESKNESHAKLDWIGAAGAAAGLLMLIYPLVQGPKEGWPLSIVFCLILSVPVLAAFVWHERRVARAGGSPFINVELFKQKSFTFGMLVILLLLCSQSAYFLVSAYFLQIGLGFTALKAGLFILPMGIGYFLASLYSAKLIARFGPHVMTWAAAMTCAGYLLLALSVHWTGITVQGYEWIPALALLGLAQGAIAAPLTNAILSKVRSSDIGSASGLVTTGIQVAFAIGIALIGILFLNTLGQHANTVSVQLAPQLQMQLSGLKLPAEQNAAVVASFQSCYDQYAHSADPTAVPSGCGLPAGSPEINNVMFSGLKQANAYNYAFSYELCLYVLAICTAALLPLVYELVRKNNRKTA</sequence>